<reference evidence="1" key="1">
    <citation type="submission" date="2023-06" db="EMBL/GenBank/DDBJ databases">
        <title>Genome-scale phylogeny and comparative genomics of the fungal order Sordariales.</title>
        <authorList>
            <consortium name="Lawrence Berkeley National Laboratory"/>
            <person name="Hensen N."/>
            <person name="Bonometti L."/>
            <person name="Westerberg I."/>
            <person name="Brannstrom I.O."/>
            <person name="Guillou S."/>
            <person name="Cros-Aarteil S."/>
            <person name="Calhoun S."/>
            <person name="Haridas S."/>
            <person name="Kuo A."/>
            <person name="Mondo S."/>
            <person name="Pangilinan J."/>
            <person name="Riley R."/>
            <person name="Labutti K."/>
            <person name="Andreopoulos B."/>
            <person name="Lipzen A."/>
            <person name="Chen C."/>
            <person name="Yanf M."/>
            <person name="Daum C."/>
            <person name="Ng V."/>
            <person name="Clum A."/>
            <person name="Steindorff A."/>
            <person name="Ohm R."/>
            <person name="Martin F."/>
            <person name="Silar P."/>
            <person name="Natvig D."/>
            <person name="Lalanne C."/>
            <person name="Gautier V."/>
            <person name="Ament-Velasquez S.L."/>
            <person name="Kruys A."/>
            <person name="Hutchinson M.I."/>
            <person name="Powell A.J."/>
            <person name="Barry K."/>
            <person name="Miller A.N."/>
            <person name="Grigoriev I.V."/>
            <person name="Debuchy R."/>
            <person name="Gladieux P."/>
            <person name="Thoren M.H."/>
            <person name="Johannesson H."/>
        </authorList>
    </citation>
    <scope>NUCLEOTIDE SEQUENCE</scope>
    <source>
        <strain evidence="1">SMH4607-1</strain>
    </source>
</reference>
<proteinExistence type="predicted"/>
<dbReference type="EMBL" id="JAUKUA010000006">
    <property type="protein sequence ID" value="KAK0707358.1"/>
    <property type="molecule type" value="Genomic_DNA"/>
</dbReference>
<comment type="caution">
    <text evidence="1">The sequence shown here is derived from an EMBL/GenBank/DDBJ whole genome shotgun (WGS) entry which is preliminary data.</text>
</comment>
<evidence type="ECO:0000313" key="2">
    <source>
        <dbReference type="Proteomes" id="UP001172102"/>
    </source>
</evidence>
<dbReference type="Proteomes" id="UP001172102">
    <property type="component" value="Unassembled WGS sequence"/>
</dbReference>
<name>A0AA40DPI3_9PEZI</name>
<organism evidence="1 2">
    <name type="scientific">Lasiosphaeris hirsuta</name>
    <dbReference type="NCBI Taxonomy" id="260670"/>
    <lineage>
        <taxon>Eukaryota</taxon>
        <taxon>Fungi</taxon>
        <taxon>Dikarya</taxon>
        <taxon>Ascomycota</taxon>
        <taxon>Pezizomycotina</taxon>
        <taxon>Sordariomycetes</taxon>
        <taxon>Sordariomycetidae</taxon>
        <taxon>Sordariales</taxon>
        <taxon>Lasiosphaeriaceae</taxon>
        <taxon>Lasiosphaeris</taxon>
    </lineage>
</organism>
<gene>
    <name evidence="1" type="ORF">B0H67DRAFT_587356</name>
</gene>
<dbReference type="AlphaFoldDB" id="A0AA40DPI3"/>
<keyword evidence="2" id="KW-1185">Reference proteome</keyword>
<accession>A0AA40DPI3</accession>
<sequence length="300" mass="34133">MAWICLAPEYGVAVAMKQYLAAYIALRKAQREWGSEAKMCTMAHVYCTEMGGIAIRKFIPPSGHEPDKIPQIPDQGAGHEEDLDYFVWSLEQLCASRATPAITEQDINDKSKSDALTKAFALVQCSWLVIQLIARVIQGLAITELELSTAAFVFCSLIMYIQDSSYTFTIAPLFNVVHWNCLQPFAALAREYILGAFIAGVESETDLPTTNLCDHRLDNLTTELFPIPQWPLSTSKTHYGSDHQPTRSHRQRPAASSQFQLLHMLPRESRNRIYLFLRCGREERPRIICRKPNRHRGFWE</sequence>
<dbReference type="PANTHER" id="PTHR35043:SF8">
    <property type="entry name" value="DUF4220 DOMAIN-CONTAINING PROTEIN"/>
    <property type="match status" value="1"/>
</dbReference>
<protein>
    <submittedName>
        <fullName evidence="1">Uncharacterized protein</fullName>
    </submittedName>
</protein>
<dbReference type="PANTHER" id="PTHR35043">
    <property type="entry name" value="TRANSCRIPTION FACTOR DOMAIN-CONTAINING PROTEIN"/>
    <property type="match status" value="1"/>
</dbReference>
<evidence type="ECO:0000313" key="1">
    <source>
        <dbReference type="EMBL" id="KAK0707358.1"/>
    </source>
</evidence>